<dbReference type="SUPFAM" id="SSF51905">
    <property type="entry name" value="FAD/NAD(P)-binding domain"/>
    <property type="match status" value="1"/>
</dbReference>
<dbReference type="Pfam" id="PF01593">
    <property type="entry name" value="Amino_oxidase"/>
    <property type="match status" value="1"/>
</dbReference>
<dbReference type="EMBL" id="JAEHOE010000132">
    <property type="protein sequence ID" value="KAG2485311.1"/>
    <property type="molecule type" value="Genomic_DNA"/>
</dbReference>
<gene>
    <name evidence="3" type="ORF">HYH03_015984</name>
</gene>
<dbReference type="Gene3D" id="3.50.50.60">
    <property type="entry name" value="FAD/NAD(P)-binding domain"/>
    <property type="match status" value="2"/>
</dbReference>
<evidence type="ECO:0000313" key="4">
    <source>
        <dbReference type="Proteomes" id="UP000612055"/>
    </source>
</evidence>
<dbReference type="InterPro" id="IPR002937">
    <property type="entry name" value="Amino_oxidase"/>
</dbReference>
<dbReference type="PANTHER" id="PTHR46313:SF3">
    <property type="entry name" value="PROLYCOPENE ISOMERASE, CHLOROPLASTIC"/>
    <property type="match status" value="1"/>
</dbReference>
<dbReference type="InterPro" id="IPR045892">
    <property type="entry name" value="CrtISO-like"/>
</dbReference>
<dbReference type="OrthoDB" id="7777654at2759"/>
<keyword evidence="4" id="KW-1185">Reference proteome</keyword>
<dbReference type="GO" id="GO:0016491">
    <property type="term" value="F:oxidoreductase activity"/>
    <property type="evidence" value="ECO:0007669"/>
    <property type="project" value="InterPro"/>
</dbReference>
<dbReference type="GO" id="GO:0016116">
    <property type="term" value="P:carotenoid metabolic process"/>
    <property type="evidence" value="ECO:0007669"/>
    <property type="project" value="InterPro"/>
</dbReference>
<sequence>MQLQRSGVAGTTARERGSSSRVALRCGVNGNAPRVVVSAAHAAPDNARAPGQPGRPCVRASATKTPYPPPTRPLKTDAPTDVEYDAVIVGAGMGGLATAARLVAKGAKVVVLEKYLIPGGSAGHFKREGYTFDVGSSMMFGMGHDGTTNLITRCLQTVNRKLETVPDPTQVVYHLPKSKQFPDGLTVAVWRKYEEFIAELTARFPHEKEGIRQFYDTCWRIFDSLNVLDLKSLEEIRYLLGEFVKHPGACLTLASFLPVNTGDLARKYMKDPELLKFIDIECFIWSTVVSDMTPLINAGMVFCDRHFGGINYPIGGVGRIGEELAAGIEDFGGHIVYKANVKEIVLEQQADGSEKATAVKLADGRVYRGKAIISNATLSPSRMIVPVPYSTSPPPLLPPPSPSPPIRGKAIISNATRWDTFETMIGKEKLPKGEQLFRKRYKKSPSFLSCHIGVKAEVLAHEKDCHHIVLEDWDKMDQAGGVIFVSMPSILDPSLAPEGRHIVHAFTPDWIENYQGLSTEEYEAKKQAAADDLCRRLEEVLIPGLREAITYREVGTPRTHRRYLNREDGTYGPIPSRRPFGMLSMPFNSTEVPGLYCVGDSAFPGQGVNAVVFSGFGCAHRVLVDLGMEPAWPAADKLYGKALAAIRDSS</sequence>
<proteinExistence type="predicted"/>
<organism evidence="3 4">
    <name type="scientific">Edaphochlamys debaryana</name>
    <dbReference type="NCBI Taxonomy" id="47281"/>
    <lineage>
        <taxon>Eukaryota</taxon>
        <taxon>Viridiplantae</taxon>
        <taxon>Chlorophyta</taxon>
        <taxon>core chlorophytes</taxon>
        <taxon>Chlorophyceae</taxon>
        <taxon>CS clade</taxon>
        <taxon>Chlamydomonadales</taxon>
        <taxon>Chlamydomonadales incertae sedis</taxon>
        <taxon>Edaphochlamys</taxon>
    </lineage>
</organism>
<comment type="caution">
    <text evidence="3">The sequence shown here is derived from an EMBL/GenBank/DDBJ whole genome shotgun (WGS) entry which is preliminary data.</text>
</comment>
<protein>
    <recommendedName>
        <fullName evidence="2">Amine oxidase domain-containing protein</fullName>
    </recommendedName>
</protein>
<feature type="domain" description="Amine oxidase" evidence="2">
    <location>
        <begin position="93"/>
        <end position="393"/>
    </location>
</feature>
<dbReference type="InterPro" id="IPR036188">
    <property type="entry name" value="FAD/NAD-bd_sf"/>
</dbReference>
<name>A0A835XK40_9CHLO</name>
<dbReference type="Proteomes" id="UP000612055">
    <property type="component" value="Unassembled WGS sequence"/>
</dbReference>
<dbReference type="AlphaFoldDB" id="A0A835XK40"/>
<accession>A0A835XK40</accession>
<reference evidence="3" key="1">
    <citation type="journal article" date="2020" name="bioRxiv">
        <title>Comparative genomics of Chlamydomonas.</title>
        <authorList>
            <person name="Craig R.J."/>
            <person name="Hasan A.R."/>
            <person name="Ness R.W."/>
            <person name="Keightley P.D."/>
        </authorList>
    </citation>
    <scope>NUCLEOTIDE SEQUENCE</scope>
    <source>
        <strain evidence="3">CCAP 11/70</strain>
    </source>
</reference>
<feature type="region of interest" description="Disordered" evidence="1">
    <location>
        <begin position="43"/>
        <end position="78"/>
    </location>
</feature>
<evidence type="ECO:0000259" key="2">
    <source>
        <dbReference type="Pfam" id="PF01593"/>
    </source>
</evidence>
<evidence type="ECO:0000313" key="3">
    <source>
        <dbReference type="EMBL" id="KAG2485311.1"/>
    </source>
</evidence>
<evidence type="ECO:0000256" key="1">
    <source>
        <dbReference type="SAM" id="MobiDB-lite"/>
    </source>
</evidence>
<dbReference type="PANTHER" id="PTHR46313">
    <property type="match status" value="1"/>
</dbReference>
<feature type="region of interest" description="Disordered" evidence="1">
    <location>
        <begin position="1"/>
        <end position="22"/>
    </location>
</feature>